<dbReference type="PANTHER" id="PTHR46825:SF9">
    <property type="entry name" value="BETA-LACTAMASE-RELATED DOMAIN-CONTAINING PROTEIN"/>
    <property type="match status" value="1"/>
</dbReference>
<name>A0A547PA74_9SPHN</name>
<accession>A0A547PA74</accession>
<dbReference type="EMBL" id="VHJK01000001">
    <property type="protein sequence ID" value="TRD11043.1"/>
    <property type="molecule type" value="Genomic_DNA"/>
</dbReference>
<feature type="chain" id="PRO_5022091011" evidence="1">
    <location>
        <begin position="24"/>
        <end position="558"/>
    </location>
</feature>
<feature type="domain" description="Beta-lactamase-related" evidence="2">
    <location>
        <begin position="39"/>
        <end position="342"/>
    </location>
</feature>
<feature type="signal peptide" evidence="1">
    <location>
        <begin position="1"/>
        <end position="23"/>
    </location>
</feature>
<reference evidence="3 4" key="1">
    <citation type="submission" date="2019-06" db="EMBL/GenBank/DDBJ databases">
        <title>Erythrobacter insulae sp. nov., isolated from a tidal flat.</title>
        <authorList>
            <person name="Yoon J.-H."/>
        </authorList>
    </citation>
    <scope>NUCLEOTIDE SEQUENCE [LARGE SCALE GENOMIC DNA]</scope>
    <source>
        <strain evidence="3 4">JBTF-M21</strain>
    </source>
</reference>
<dbReference type="Pfam" id="PF00144">
    <property type="entry name" value="Beta-lactamase"/>
    <property type="match status" value="1"/>
</dbReference>
<dbReference type="PANTHER" id="PTHR46825">
    <property type="entry name" value="D-ALANYL-D-ALANINE-CARBOXYPEPTIDASE/ENDOPEPTIDASE AMPH"/>
    <property type="match status" value="1"/>
</dbReference>
<organism evidence="3 4">
    <name type="scientific">Erythrobacter insulae</name>
    <dbReference type="NCBI Taxonomy" id="2584124"/>
    <lineage>
        <taxon>Bacteria</taxon>
        <taxon>Pseudomonadati</taxon>
        <taxon>Pseudomonadota</taxon>
        <taxon>Alphaproteobacteria</taxon>
        <taxon>Sphingomonadales</taxon>
        <taxon>Erythrobacteraceae</taxon>
        <taxon>Erythrobacter/Porphyrobacter group</taxon>
        <taxon>Erythrobacter</taxon>
    </lineage>
</organism>
<evidence type="ECO:0000313" key="4">
    <source>
        <dbReference type="Proteomes" id="UP000316343"/>
    </source>
</evidence>
<protein>
    <submittedName>
        <fullName evidence="3">Beta-lactamase family protein</fullName>
    </submittedName>
</protein>
<proteinExistence type="predicted"/>
<dbReference type="Proteomes" id="UP000316343">
    <property type="component" value="Unassembled WGS sequence"/>
</dbReference>
<dbReference type="SUPFAM" id="SSF56601">
    <property type="entry name" value="beta-lactamase/transpeptidase-like"/>
    <property type="match status" value="1"/>
</dbReference>
<comment type="caution">
    <text evidence="3">The sequence shown here is derived from an EMBL/GenBank/DDBJ whole genome shotgun (WGS) entry which is preliminary data.</text>
</comment>
<dbReference type="AlphaFoldDB" id="A0A547PA74"/>
<evidence type="ECO:0000313" key="3">
    <source>
        <dbReference type="EMBL" id="TRD11043.1"/>
    </source>
</evidence>
<evidence type="ECO:0000256" key="1">
    <source>
        <dbReference type="SAM" id="SignalP"/>
    </source>
</evidence>
<dbReference type="OrthoDB" id="9804448at2"/>
<dbReference type="InterPro" id="IPR012338">
    <property type="entry name" value="Beta-lactam/transpept-like"/>
</dbReference>
<dbReference type="InterPro" id="IPR001466">
    <property type="entry name" value="Beta-lactam-related"/>
</dbReference>
<keyword evidence="4" id="KW-1185">Reference proteome</keyword>
<dbReference type="InterPro" id="IPR050491">
    <property type="entry name" value="AmpC-like"/>
</dbReference>
<evidence type="ECO:0000259" key="2">
    <source>
        <dbReference type="Pfam" id="PF00144"/>
    </source>
</evidence>
<keyword evidence="1" id="KW-0732">Signal</keyword>
<gene>
    <name evidence="3" type="ORF">FGU71_03710</name>
</gene>
<sequence length="558" mass="61403">MRRLSSIFAFLAIAICAAFPVAATPPYWAEVDALVDNHQPAGEPGISLAISVDGEPVYHRWSGQADLERGVAIGKDTRFFIGSTSKQFTAFAVMLLVDEGRITLDQDIRTIIPELEARDVPVTIRHLLNHTSGLREIGTLFLLAGQTEKTPTNADQALDMIYRQRGGNFQAGERQEYSNTGYELLAEIVARVSGEPFPQFMQTRIFAPLGMDRTFVRADPNRLIPNAAISYEPNGEGFAHAHILAASFGSTGIVSDPVDLLRWGHALNMGQFGGTAISALMDRRSTLPDGSRLIGTNGQEYRSWRGLDTWSHGGSTGGFRTFLLRIPEARTVIAVAGNRSDFLKAAFAFDVAEKVLVDRLDPEPSSDFIPATHEQLDSYAGDYRLFAGVVFSLRRDGDALMFSTFGQEGAFALPQIGDAEFMLNPARDLRLVFKDFKAGQASRMRWTVSADGYIPAPRVEMEPVPQGPIDTGALAGTYYSDTLQQALTIYELDGKLWARTGDALRTSLERYQPDTFRPAGEFAIQRIRFERAPDGPVETALISTSLADNIVYRKLDHP</sequence>
<dbReference type="Gene3D" id="3.40.710.10">
    <property type="entry name" value="DD-peptidase/beta-lactamase superfamily"/>
    <property type="match status" value="1"/>
</dbReference>
<dbReference type="RefSeq" id="WP_142787307.1">
    <property type="nucleotide sequence ID" value="NZ_VHJK01000001.1"/>
</dbReference>